<accession>A0A4C1VW24</accession>
<evidence type="ECO:0000313" key="2">
    <source>
        <dbReference type="Proteomes" id="UP000299102"/>
    </source>
</evidence>
<dbReference type="AlphaFoldDB" id="A0A4C1VW24"/>
<evidence type="ECO:0000313" key="1">
    <source>
        <dbReference type="EMBL" id="GBP42953.1"/>
    </source>
</evidence>
<protein>
    <submittedName>
        <fullName evidence="1">Uncharacterized protein</fullName>
    </submittedName>
</protein>
<comment type="caution">
    <text evidence="1">The sequence shown here is derived from an EMBL/GenBank/DDBJ whole genome shotgun (WGS) entry which is preliminary data.</text>
</comment>
<organism evidence="1 2">
    <name type="scientific">Eumeta variegata</name>
    <name type="common">Bagworm moth</name>
    <name type="synonym">Eumeta japonica</name>
    <dbReference type="NCBI Taxonomy" id="151549"/>
    <lineage>
        <taxon>Eukaryota</taxon>
        <taxon>Metazoa</taxon>
        <taxon>Ecdysozoa</taxon>
        <taxon>Arthropoda</taxon>
        <taxon>Hexapoda</taxon>
        <taxon>Insecta</taxon>
        <taxon>Pterygota</taxon>
        <taxon>Neoptera</taxon>
        <taxon>Endopterygota</taxon>
        <taxon>Lepidoptera</taxon>
        <taxon>Glossata</taxon>
        <taxon>Ditrysia</taxon>
        <taxon>Tineoidea</taxon>
        <taxon>Psychidae</taxon>
        <taxon>Oiketicinae</taxon>
        <taxon>Eumeta</taxon>
    </lineage>
</organism>
<proteinExistence type="predicted"/>
<dbReference type="EMBL" id="BGZK01000427">
    <property type="protein sequence ID" value="GBP42953.1"/>
    <property type="molecule type" value="Genomic_DNA"/>
</dbReference>
<dbReference type="Proteomes" id="UP000299102">
    <property type="component" value="Unassembled WGS sequence"/>
</dbReference>
<gene>
    <name evidence="1" type="ORF">EVAR_96450_1</name>
</gene>
<sequence>MLVSCGNRSHDRCASGMVTTTAPIGQSNVKPNGCQNVHVLSTDTTKLRSSLALVKSWRKFCHSDRASTKSEAFLPIKWSTILYVECAESKARFFVLREKKSHSEHHYSFLTNIKKRNKSALTHRETWII</sequence>
<name>A0A4C1VW24_EUMVA</name>
<reference evidence="1 2" key="1">
    <citation type="journal article" date="2019" name="Commun. Biol.">
        <title>The bagworm genome reveals a unique fibroin gene that provides high tensile strength.</title>
        <authorList>
            <person name="Kono N."/>
            <person name="Nakamura H."/>
            <person name="Ohtoshi R."/>
            <person name="Tomita M."/>
            <person name="Numata K."/>
            <person name="Arakawa K."/>
        </authorList>
    </citation>
    <scope>NUCLEOTIDE SEQUENCE [LARGE SCALE GENOMIC DNA]</scope>
</reference>
<keyword evidence="2" id="KW-1185">Reference proteome</keyword>